<dbReference type="PANTHER" id="PTHR47466:SF1">
    <property type="entry name" value="METALLOPROTEASE MEP1 (AFU_ORTHOLOGUE AFUA_1G07730)-RELATED"/>
    <property type="match status" value="1"/>
</dbReference>
<feature type="chain" id="PRO_5021704162" description="Peptidase M43 pregnancy-associated plasma-A domain-containing protein" evidence="10">
    <location>
        <begin position="22"/>
        <end position="312"/>
    </location>
</feature>
<comment type="similarity">
    <text evidence="1">Belongs to the peptidase M43B family.</text>
</comment>
<feature type="signal peptide" evidence="10">
    <location>
        <begin position="1"/>
        <end position="21"/>
    </location>
</feature>
<keyword evidence="7" id="KW-0482">Metalloprotease</keyword>
<evidence type="ECO:0000313" key="13">
    <source>
        <dbReference type="Proteomes" id="UP000320762"/>
    </source>
</evidence>
<dbReference type="Proteomes" id="UP000320762">
    <property type="component" value="Unassembled WGS sequence"/>
</dbReference>
<dbReference type="EMBL" id="VDMD01000002">
    <property type="protein sequence ID" value="TRM67808.1"/>
    <property type="molecule type" value="Genomic_DNA"/>
</dbReference>
<evidence type="ECO:0000256" key="10">
    <source>
        <dbReference type="SAM" id="SignalP"/>
    </source>
</evidence>
<dbReference type="STRING" id="97359.A0A550CSN7"/>
<dbReference type="InterPro" id="IPR008754">
    <property type="entry name" value="Peptidase_M43"/>
</dbReference>
<name>A0A550CSN7_9AGAR</name>
<sequence>MFSSILVAGVSALALASSASAHLQIRSHFASFQPPNSLTPKTDKVERVRCSSNVSSEVYEAAESRFGYNRILIDTDNVAPRSANISVYFHVVSSDDSEENGNVSDDQISQQIDVLNEDYADSGLYFVLANTTRTVNEQWFSTAGPDTDEQTDMKNQLRQGDADALNVYTVGFESGSGTGLLGYSTFPSSFDDNPQDDGVVILFSSLPGGSTENFNLGKTLTHEAGHWVGLFHTFQNGCSEPGDNVDDTPAEAQPNSGCPTTVPDTCPDSEGSDPISNYMDYSYDACLTSFSTGQISRLQDQMATFRGINFSS</sequence>
<gene>
    <name evidence="12" type="ORF">BD626DRAFT_106415</name>
</gene>
<keyword evidence="4 10" id="KW-0732">Signal</keyword>
<evidence type="ECO:0000256" key="1">
    <source>
        <dbReference type="ARBA" id="ARBA00008721"/>
    </source>
</evidence>
<dbReference type="GO" id="GO:0046872">
    <property type="term" value="F:metal ion binding"/>
    <property type="evidence" value="ECO:0007669"/>
    <property type="project" value="UniProtKB-KW"/>
</dbReference>
<keyword evidence="13" id="KW-1185">Reference proteome</keyword>
<keyword evidence="6" id="KW-0862">Zinc</keyword>
<evidence type="ECO:0000256" key="2">
    <source>
        <dbReference type="ARBA" id="ARBA00022670"/>
    </source>
</evidence>
<keyword evidence="3" id="KW-0479">Metal-binding</keyword>
<dbReference type="InterPro" id="IPR024079">
    <property type="entry name" value="MetalloPept_cat_dom_sf"/>
</dbReference>
<dbReference type="GO" id="GO:0006508">
    <property type="term" value="P:proteolysis"/>
    <property type="evidence" value="ECO:0007669"/>
    <property type="project" value="UniProtKB-KW"/>
</dbReference>
<comment type="caution">
    <text evidence="12">The sequence shown here is derived from an EMBL/GenBank/DDBJ whole genome shotgun (WGS) entry which is preliminary data.</text>
</comment>
<evidence type="ECO:0000256" key="9">
    <source>
        <dbReference type="SAM" id="MobiDB-lite"/>
    </source>
</evidence>
<dbReference type="Gene3D" id="3.40.390.10">
    <property type="entry name" value="Collagenase (Catalytic Domain)"/>
    <property type="match status" value="1"/>
</dbReference>
<accession>A0A550CSN7</accession>
<evidence type="ECO:0000256" key="7">
    <source>
        <dbReference type="ARBA" id="ARBA00023049"/>
    </source>
</evidence>
<feature type="domain" description="Peptidase M43 pregnancy-associated plasma-A" evidence="11">
    <location>
        <begin position="211"/>
        <end position="302"/>
    </location>
</feature>
<protein>
    <recommendedName>
        <fullName evidence="11">Peptidase M43 pregnancy-associated plasma-A domain-containing protein</fullName>
    </recommendedName>
</protein>
<evidence type="ECO:0000256" key="5">
    <source>
        <dbReference type="ARBA" id="ARBA00022801"/>
    </source>
</evidence>
<evidence type="ECO:0000256" key="8">
    <source>
        <dbReference type="ARBA" id="ARBA00023157"/>
    </source>
</evidence>
<dbReference type="Pfam" id="PF05572">
    <property type="entry name" value="Peptidase_M43"/>
    <property type="match status" value="1"/>
</dbReference>
<evidence type="ECO:0000313" key="12">
    <source>
        <dbReference type="EMBL" id="TRM67808.1"/>
    </source>
</evidence>
<evidence type="ECO:0000256" key="6">
    <source>
        <dbReference type="ARBA" id="ARBA00022833"/>
    </source>
</evidence>
<feature type="compositionally biased region" description="Polar residues" evidence="9">
    <location>
        <begin position="253"/>
        <end position="263"/>
    </location>
</feature>
<dbReference type="CDD" id="cd04275">
    <property type="entry name" value="ZnMc_pappalysin_like"/>
    <property type="match status" value="1"/>
</dbReference>
<keyword evidence="8" id="KW-1015">Disulfide bond</keyword>
<organism evidence="12 13">
    <name type="scientific">Schizophyllum amplum</name>
    <dbReference type="NCBI Taxonomy" id="97359"/>
    <lineage>
        <taxon>Eukaryota</taxon>
        <taxon>Fungi</taxon>
        <taxon>Dikarya</taxon>
        <taxon>Basidiomycota</taxon>
        <taxon>Agaricomycotina</taxon>
        <taxon>Agaricomycetes</taxon>
        <taxon>Agaricomycetidae</taxon>
        <taxon>Agaricales</taxon>
        <taxon>Schizophyllaceae</taxon>
        <taxon>Schizophyllum</taxon>
    </lineage>
</organism>
<dbReference type="GO" id="GO:0008237">
    <property type="term" value="F:metallopeptidase activity"/>
    <property type="evidence" value="ECO:0007669"/>
    <property type="project" value="UniProtKB-KW"/>
</dbReference>
<reference evidence="12 13" key="1">
    <citation type="journal article" date="2019" name="New Phytol.">
        <title>Comparative genomics reveals unique wood-decay strategies and fruiting body development in the Schizophyllaceae.</title>
        <authorList>
            <person name="Almasi E."/>
            <person name="Sahu N."/>
            <person name="Krizsan K."/>
            <person name="Balint B."/>
            <person name="Kovacs G.M."/>
            <person name="Kiss B."/>
            <person name="Cseklye J."/>
            <person name="Drula E."/>
            <person name="Henrissat B."/>
            <person name="Nagy I."/>
            <person name="Chovatia M."/>
            <person name="Adam C."/>
            <person name="LaButti K."/>
            <person name="Lipzen A."/>
            <person name="Riley R."/>
            <person name="Grigoriev I.V."/>
            <person name="Nagy L.G."/>
        </authorList>
    </citation>
    <scope>NUCLEOTIDE SEQUENCE [LARGE SCALE GENOMIC DNA]</scope>
    <source>
        <strain evidence="12 13">NL-1724</strain>
    </source>
</reference>
<feature type="region of interest" description="Disordered" evidence="9">
    <location>
        <begin position="240"/>
        <end position="271"/>
    </location>
</feature>
<evidence type="ECO:0000256" key="3">
    <source>
        <dbReference type="ARBA" id="ARBA00022723"/>
    </source>
</evidence>
<dbReference type="PANTHER" id="PTHR47466">
    <property type="match status" value="1"/>
</dbReference>
<proteinExistence type="inferred from homology"/>
<keyword evidence="5" id="KW-0378">Hydrolase</keyword>
<dbReference type="OrthoDB" id="536211at2759"/>
<keyword evidence="2" id="KW-0645">Protease</keyword>
<dbReference type="AlphaFoldDB" id="A0A550CSN7"/>
<dbReference type="SUPFAM" id="SSF55486">
    <property type="entry name" value="Metalloproteases ('zincins'), catalytic domain"/>
    <property type="match status" value="1"/>
</dbReference>
<evidence type="ECO:0000259" key="11">
    <source>
        <dbReference type="Pfam" id="PF05572"/>
    </source>
</evidence>
<evidence type="ECO:0000256" key="4">
    <source>
        <dbReference type="ARBA" id="ARBA00022729"/>
    </source>
</evidence>